<gene>
    <name evidence="5" type="ORF">AML91_15430</name>
    <name evidence="6" type="ORF">SAMN05216191_1044</name>
</gene>
<evidence type="ECO:0000313" key="7">
    <source>
        <dbReference type="Proteomes" id="UP000070252"/>
    </source>
</evidence>
<evidence type="ECO:0000259" key="4">
    <source>
        <dbReference type="Pfam" id="PF07833"/>
    </source>
</evidence>
<evidence type="ECO:0000313" key="6">
    <source>
        <dbReference type="EMBL" id="SDL59274.1"/>
    </source>
</evidence>
<dbReference type="EMBL" id="LIPY01000115">
    <property type="protein sequence ID" value="KWX74167.1"/>
    <property type="molecule type" value="Genomic_DNA"/>
</dbReference>
<dbReference type="Pfam" id="PF01436">
    <property type="entry name" value="NHL"/>
    <property type="match status" value="4"/>
</dbReference>
<proteinExistence type="predicted"/>
<evidence type="ECO:0000313" key="5">
    <source>
        <dbReference type="EMBL" id="KWX74167.1"/>
    </source>
</evidence>
<dbReference type="PANTHER" id="PTHR13833">
    <property type="match status" value="1"/>
</dbReference>
<dbReference type="AlphaFoldDB" id="A0A1G9LBK6"/>
<evidence type="ECO:0000313" key="8">
    <source>
        <dbReference type="Proteomes" id="UP000182783"/>
    </source>
</evidence>
<feature type="repeat" description="NHL" evidence="2">
    <location>
        <begin position="181"/>
        <end position="211"/>
    </location>
</feature>
<reference evidence="5 7" key="1">
    <citation type="submission" date="2015-08" db="EMBL/GenBank/DDBJ databases">
        <title>Genome of Paenibacillus jilunlii.</title>
        <authorList>
            <person name="Sant'Anna F.H."/>
            <person name="Ambrosini A."/>
            <person name="Souza R."/>
            <person name="Bach E."/>
            <person name="Fernandes G."/>
            <person name="Balsanelli E."/>
            <person name="Baura V.A."/>
            <person name="Pedrosa F.O."/>
            <person name="Souza E.M."/>
            <person name="Passaglia L."/>
        </authorList>
    </citation>
    <scope>NUCLEOTIDE SEQUENCE [LARGE SCALE GENOMIC DNA]</scope>
    <source>
        <strain evidence="5 7">DSM 23019</strain>
    </source>
</reference>
<dbReference type="PANTHER" id="PTHR13833:SF71">
    <property type="entry name" value="NHL DOMAIN-CONTAINING PROTEIN"/>
    <property type="match status" value="1"/>
</dbReference>
<feature type="signal peptide" evidence="3">
    <location>
        <begin position="1"/>
        <end position="26"/>
    </location>
</feature>
<dbReference type="EMBL" id="FNGM01000004">
    <property type="protein sequence ID" value="SDL59274.1"/>
    <property type="molecule type" value="Genomic_DNA"/>
</dbReference>
<keyword evidence="1" id="KW-0677">Repeat</keyword>
<accession>A0A1G9LBK6</accession>
<keyword evidence="7" id="KW-1185">Reference proteome</keyword>
<dbReference type="InterPro" id="IPR001258">
    <property type="entry name" value="NHL_repeat"/>
</dbReference>
<dbReference type="PROSITE" id="PS51125">
    <property type="entry name" value="NHL"/>
    <property type="match status" value="2"/>
</dbReference>
<dbReference type="InterPro" id="IPR036582">
    <property type="entry name" value="Mao_N_sf"/>
</dbReference>
<dbReference type="InterPro" id="IPR012854">
    <property type="entry name" value="Cu_amine_oxidase-like_N"/>
</dbReference>
<dbReference type="SUPFAM" id="SSF101898">
    <property type="entry name" value="NHL repeat"/>
    <property type="match status" value="1"/>
</dbReference>
<dbReference type="Gene3D" id="2.120.10.30">
    <property type="entry name" value="TolB, C-terminal domain"/>
    <property type="match status" value="4"/>
</dbReference>
<dbReference type="RefSeq" id="WP_062523814.1">
    <property type="nucleotide sequence ID" value="NZ_CP048429.1"/>
</dbReference>
<dbReference type="Gene3D" id="3.30.457.10">
    <property type="entry name" value="Copper amine oxidase-like, N-terminal domain"/>
    <property type="match status" value="1"/>
</dbReference>
<feature type="repeat" description="NHL" evidence="2">
    <location>
        <begin position="248"/>
        <end position="278"/>
    </location>
</feature>
<dbReference type="Proteomes" id="UP000182783">
    <property type="component" value="Unassembled WGS sequence"/>
</dbReference>
<dbReference type="InterPro" id="IPR011042">
    <property type="entry name" value="6-blade_b-propeller_TolB-like"/>
</dbReference>
<protein>
    <submittedName>
        <fullName evidence="6">NHL repeat-containing protein</fullName>
    </submittedName>
</protein>
<evidence type="ECO:0000256" key="2">
    <source>
        <dbReference type="PROSITE-ProRule" id="PRU00504"/>
    </source>
</evidence>
<feature type="domain" description="Copper amine oxidase-like N-terminal" evidence="4">
    <location>
        <begin position="416"/>
        <end position="526"/>
    </location>
</feature>
<reference evidence="6 8" key="2">
    <citation type="submission" date="2016-10" db="EMBL/GenBank/DDBJ databases">
        <authorList>
            <person name="de Groot N.N."/>
        </authorList>
    </citation>
    <scope>NUCLEOTIDE SEQUENCE [LARGE SCALE GENOMIC DNA]</scope>
    <source>
        <strain evidence="6 8">CGMCC 1.10239</strain>
    </source>
</reference>
<evidence type="ECO:0000256" key="1">
    <source>
        <dbReference type="ARBA" id="ARBA00022737"/>
    </source>
</evidence>
<name>A0A1G9LBK6_9BACL</name>
<organism evidence="6 8">
    <name type="scientific">Paenibacillus jilunlii</name>
    <dbReference type="NCBI Taxonomy" id="682956"/>
    <lineage>
        <taxon>Bacteria</taxon>
        <taxon>Bacillati</taxon>
        <taxon>Bacillota</taxon>
        <taxon>Bacilli</taxon>
        <taxon>Bacillales</taxon>
        <taxon>Paenibacillaceae</taxon>
        <taxon>Paenibacillus</taxon>
    </lineage>
</organism>
<dbReference type="SUPFAM" id="SSF55383">
    <property type="entry name" value="Copper amine oxidase, domain N"/>
    <property type="match status" value="1"/>
</dbReference>
<sequence>MTLLRKFTLTLVVVLLVLGSSSYASAAAAPFYNETGGLISQISRLAGSGMFGEQEGTASSASFRQTAGLAVGANDELYISDALNHKIQKLSSGRLSVYAGPPSSILRDAGGQPLGALLDGSREHSLFQAPVGLAFGADGSLYVADSANNAIRKIASSGEVTTLSGNGKIGSADGKGAAATFYHPEGIAVAANGEIYVADTLNHLIRKISPDGTTVTLNTASERVVERYPGLALPAGDFKDGALEQALFNEPTGLALDAKGNLYISDSGNQRIRYIDFSLNRVSTLAGGDAAVYASNALYATEGYKNGAADKAAFHFPKGIALDAAGGLLIADSGNHVIRYLKNGAVSTAAGSQAGEAGFQDGIESSALFDTPLDVAVASNGTIYVADSGNSMIRAIAPYRLPAGISANQAGITVMVGTQQIQFDAKPEISRNRVMVPVRQIAERLGYTLTFSKDGQTVTLEKGGQAIELYLGSTTIKRKAQSGAGTTGKTDAAPYVKNHRTFVPLRFFAEEAGMDVQWVKSYQTAILRYK</sequence>
<keyword evidence="3" id="KW-0732">Signal</keyword>
<dbReference type="Proteomes" id="UP000070252">
    <property type="component" value="Unassembled WGS sequence"/>
</dbReference>
<feature type="chain" id="PRO_5009843153" evidence="3">
    <location>
        <begin position="27"/>
        <end position="530"/>
    </location>
</feature>
<dbReference type="Pfam" id="PF07833">
    <property type="entry name" value="Cu_amine_oxidN1"/>
    <property type="match status" value="1"/>
</dbReference>
<evidence type="ECO:0000256" key="3">
    <source>
        <dbReference type="SAM" id="SignalP"/>
    </source>
</evidence>